<dbReference type="PROSITE" id="PS51257">
    <property type="entry name" value="PROKAR_LIPOPROTEIN"/>
    <property type="match status" value="1"/>
</dbReference>
<feature type="chain" id="PRO_5002058244" evidence="1">
    <location>
        <begin position="27"/>
        <end position="174"/>
    </location>
</feature>
<organism evidence="2 3">
    <name type="scientific">Acinetobacter bereziniae</name>
    <name type="common">Acinetobacter genomosp. 10</name>
    <dbReference type="NCBI Taxonomy" id="106648"/>
    <lineage>
        <taxon>Bacteria</taxon>
        <taxon>Pseudomonadati</taxon>
        <taxon>Pseudomonadota</taxon>
        <taxon>Gammaproteobacteria</taxon>
        <taxon>Moraxellales</taxon>
        <taxon>Moraxellaceae</taxon>
        <taxon>Acinetobacter</taxon>
    </lineage>
</organism>
<evidence type="ECO:0000313" key="2">
    <source>
        <dbReference type="EMBL" id="UUN97705.1"/>
    </source>
</evidence>
<dbReference type="STRING" id="106648.GCA_000753985_02073"/>
<evidence type="ECO:0000313" key="3">
    <source>
        <dbReference type="Proteomes" id="UP000644140"/>
    </source>
</evidence>
<dbReference type="AlphaFoldDB" id="A0A0A8TKV8"/>
<accession>A0A0A8TKV8</accession>
<protein>
    <submittedName>
        <fullName evidence="2">Uncharacterized protein</fullName>
    </submittedName>
</protein>
<gene>
    <name evidence="2" type="ORF">I9054_020700</name>
</gene>
<dbReference type="eggNOG" id="ENOG5033WVU">
    <property type="taxonomic scope" value="Bacteria"/>
</dbReference>
<proteinExistence type="predicted"/>
<dbReference type="EMBL" id="CP092085">
    <property type="protein sequence ID" value="UUN97705.1"/>
    <property type="molecule type" value="Genomic_DNA"/>
</dbReference>
<name>A0A0A8TKV8_ACIBZ</name>
<keyword evidence="1" id="KW-0732">Signal</keyword>
<evidence type="ECO:0000256" key="1">
    <source>
        <dbReference type="SAM" id="SignalP"/>
    </source>
</evidence>
<dbReference type="RefSeq" id="WP_042086258.1">
    <property type="nucleotide sequence ID" value="NZ_BKNL01000042.1"/>
</dbReference>
<sequence>MKKLLLATLCASALALTACDKKPADAASGTDSKPAAAAASLSTNNAADIKSDLTALQTMSTAKAKEALNFQTEVMQAAQKGDKDALKGVVDKMKTYVDGFNKDLDGLALKSTEVASVRDKMKESNNLGVEMSEAGLASSPDPQKIMELQKKGTELQQSLLTEMQALQTKANAAP</sequence>
<feature type="signal peptide" evidence="1">
    <location>
        <begin position="1"/>
        <end position="26"/>
    </location>
</feature>
<reference evidence="2" key="1">
    <citation type="submission" date="2022-02" db="EMBL/GenBank/DDBJ databases">
        <title>Characterization of Tn125 harboring carbapenem-resistant Acinetobacter bereziniae clinical isolates.</title>
        <authorList>
            <person name="Wong N.-K."/>
            <person name="Pan Q."/>
        </authorList>
    </citation>
    <scope>NUCLEOTIDE SEQUENCE</scope>
    <source>
        <strain evidence="2">GD03393</strain>
    </source>
</reference>
<dbReference type="Proteomes" id="UP000644140">
    <property type="component" value="Chromosome"/>
</dbReference>